<evidence type="ECO:0000313" key="1">
    <source>
        <dbReference type="EMBL" id="CUV23219.1"/>
    </source>
</evidence>
<reference evidence="2" key="1">
    <citation type="submission" date="2015-10" db="EMBL/GenBank/DDBJ databases">
        <authorList>
            <person name="Gilbert D.G."/>
        </authorList>
    </citation>
    <scope>NUCLEOTIDE SEQUENCE</scope>
    <source>
        <strain evidence="2">Phyl III-seqv23</strain>
    </source>
</reference>
<dbReference type="EMBL" id="LN899826">
    <property type="protein sequence ID" value="CUV39880.1"/>
    <property type="molecule type" value="Genomic_DNA"/>
</dbReference>
<name>A0A0S4VZ67_RALSL</name>
<proteinExistence type="predicted"/>
<evidence type="ECO:0000313" key="2">
    <source>
        <dbReference type="EMBL" id="CUV39880.1"/>
    </source>
</evidence>
<accession>A0A0S4VZ67</accession>
<protein>
    <submittedName>
        <fullName evidence="2">Uncharacterized protein</fullName>
    </submittedName>
</protein>
<dbReference type="EMBL" id="LN899823">
    <property type="protein sequence ID" value="CUV23219.1"/>
    <property type="molecule type" value="Genomic_DNA"/>
</dbReference>
<gene>
    <name evidence="1" type="ORF">RUN1744_v1_350126</name>
    <name evidence="2" type="ORF">TF3108_v1_330126</name>
</gene>
<organism evidence="2">
    <name type="scientific">Ralstonia solanacearum</name>
    <name type="common">Pseudomonas solanacearum</name>
    <dbReference type="NCBI Taxonomy" id="305"/>
    <lineage>
        <taxon>Bacteria</taxon>
        <taxon>Pseudomonadati</taxon>
        <taxon>Pseudomonadota</taxon>
        <taxon>Betaproteobacteria</taxon>
        <taxon>Burkholderiales</taxon>
        <taxon>Burkholderiaceae</taxon>
        <taxon>Ralstonia</taxon>
        <taxon>Ralstonia solanacearum species complex</taxon>
    </lineage>
</organism>
<dbReference type="AlphaFoldDB" id="A0A0S4VZ67"/>
<sequence length="29" mass="3325">MCTYSNSYEAKRIDLIWTALAALTHPRQA</sequence>